<reference evidence="2 3" key="1">
    <citation type="submission" date="2020-01" db="EMBL/GenBank/DDBJ databases">
        <title>Natronorubrum sp. JWXQ-INN 674 isolated from Inner Mongolia Autonomous Region of China.</title>
        <authorList>
            <person name="Xue Q."/>
        </authorList>
    </citation>
    <scope>NUCLEOTIDE SEQUENCE [LARGE SCALE GENOMIC DNA]</scope>
    <source>
        <strain evidence="2 3">JWXQ-INN-674</strain>
    </source>
</reference>
<dbReference type="AlphaFoldDB" id="A0A6B0VJQ7"/>
<gene>
    <name evidence="2" type="ORF">GS429_08305</name>
</gene>
<dbReference type="Proteomes" id="UP000434101">
    <property type="component" value="Unassembled WGS sequence"/>
</dbReference>
<protein>
    <submittedName>
        <fullName evidence="2">Uncharacterized protein</fullName>
    </submittedName>
</protein>
<sequence length="108" mass="11975">MSVKPNTDDPLHRAKIEFICLGRALMPDKDSLERTAATLILFGVWAAIVLGPMFFPEAEPPPWELQLGTTAVAFLVLGRMWDIEVERVLDGVTISTDGGQPRDDDHED</sequence>
<keyword evidence="1" id="KW-0812">Transmembrane</keyword>
<name>A0A6B0VJQ7_9EURY</name>
<accession>A0A6B0VJQ7</accession>
<evidence type="ECO:0000256" key="1">
    <source>
        <dbReference type="SAM" id="Phobius"/>
    </source>
</evidence>
<feature type="transmembrane region" description="Helical" evidence="1">
    <location>
        <begin position="36"/>
        <end position="55"/>
    </location>
</feature>
<organism evidence="2 3">
    <name type="scientific">Natronorubrum halalkaliphilum</name>
    <dbReference type="NCBI Taxonomy" id="2691917"/>
    <lineage>
        <taxon>Archaea</taxon>
        <taxon>Methanobacteriati</taxon>
        <taxon>Methanobacteriota</taxon>
        <taxon>Stenosarchaea group</taxon>
        <taxon>Halobacteria</taxon>
        <taxon>Halobacteriales</taxon>
        <taxon>Natrialbaceae</taxon>
        <taxon>Natronorubrum</taxon>
    </lineage>
</organism>
<dbReference type="OrthoDB" id="199693at2157"/>
<dbReference type="EMBL" id="WUYX01000027">
    <property type="protein sequence ID" value="MXV62061.1"/>
    <property type="molecule type" value="Genomic_DNA"/>
</dbReference>
<evidence type="ECO:0000313" key="2">
    <source>
        <dbReference type="EMBL" id="MXV62061.1"/>
    </source>
</evidence>
<keyword evidence="1" id="KW-1133">Transmembrane helix</keyword>
<proteinExistence type="predicted"/>
<comment type="caution">
    <text evidence="2">The sequence shown here is derived from an EMBL/GenBank/DDBJ whole genome shotgun (WGS) entry which is preliminary data.</text>
</comment>
<keyword evidence="1" id="KW-0472">Membrane</keyword>
<evidence type="ECO:0000313" key="3">
    <source>
        <dbReference type="Proteomes" id="UP000434101"/>
    </source>
</evidence>
<keyword evidence="3" id="KW-1185">Reference proteome</keyword>